<name>A0A6I8QBK1_XENTR</name>
<feature type="region of interest" description="Disordered" evidence="1">
    <location>
        <begin position="592"/>
        <end position="618"/>
    </location>
</feature>
<feature type="compositionally biased region" description="Basic and acidic residues" evidence="1">
    <location>
        <begin position="258"/>
        <end position="271"/>
    </location>
</feature>
<dbReference type="InterPro" id="IPR046432">
    <property type="entry name" value="TASOR"/>
</dbReference>
<evidence type="ECO:0000313" key="4">
    <source>
        <dbReference type="Ensembl" id="ENSXETP00000069875"/>
    </source>
</evidence>
<feature type="compositionally biased region" description="Basic and acidic residues" evidence="1">
    <location>
        <begin position="233"/>
        <end position="249"/>
    </location>
</feature>
<feature type="compositionally biased region" description="Polar residues" evidence="1">
    <location>
        <begin position="937"/>
        <end position="957"/>
    </location>
</feature>
<feature type="region of interest" description="Disordered" evidence="1">
    <location>
        <begin position="937"/>
        <end position="959"/>
    </location>
</feature>
<protein>
    <submittedName>
        <fullName evidence="4">Transcription activation suppressor family member 2</fullName>
    </submittedName>
</protein>
<dbReference type="Pfam" id="PF24630">
    <property type="entry name" value="PIN_TASOR"/>
    <property type="match status" value="1"/>
</dbReference>
<dbReference type="PANTHER" id="PTHR16207">
    <property type="entry name" value="SET DOMAIN-CONTAINING PROTEIN"/>
    <property type="match status" value="1"/>
</dbReference>
<sequence length="2178" mass="245833">MYFQDQLMCDIVFQATVNCGIPAQLSNKLEIKEVIKFPELKQKLPKGIFSKRALTGQEGTVLNLTISVVHNSPLPFFGLFNVLFLCFVEQKECKRKFSKQEISLKVTPLLPGLQYAIMETNRSCKGKELYPEELIQQYLKAFAHQKKMENPSKTKADLANTTYTLSRKCSQLDLSRLSSYISNPVNFSVPLQKASNILAEEPANYDNNDNLNNKDLKIPDCKTNMDFSSKSKSKTENKNPPNEKQENKTFPKSSNPVTDEKNRVRKDDEIHLPQSQASPVERTEKPYTSKYNVHFSRERKHVSSASTTTVKLAIADINRRKRGAEVLTAEFVQDVETEKTSKEVSRKSRSGDVKNTAASSNLMKPRSKTTTPVGTTDKDTALKRKTSEPAKNSKPGESSESKMKAKSSKSPVEKDCNKSMKKSIRSTEKVKKNSHKGIKSPSWSGEKPKHDNTKYGAAGKSEENIMEKRISMYESHALNLLADLALNSFSSSAGFFPNMNTASDSKNGTDNLLKALHTENRSNTDRACSPPAQPSVSLHTPATEPDQVLEVKHDEPKKDDESCHMNKSKQELNVAVAKTKNNVISKICLEHSYSQPPMNEPKVDPLTDKTSERDTRHDPTVKDSLVFDQPQNSVGLSRKNMKNSSSNLCLNLKEGPRAVIQFGDNLKITLNWDANYDFDLDSKFTSDPLEKTVNRALHGPWNLNLREKVEDVKIILHMWLALFYSKPNKALNCSSRKVVEHSNPAKFVSINTILEPIELVNITEAENTKFDLTTSVCASPSQNSKLLVLSSSQIESDYSGKFTREPFSQGYDLVKKGSSSSADSPVHSQDTDQIHINENVLRAFQKNEMKETETYKTASGAKSTCIPVLCYVRDTDQIDAESEQKEKSWSSANITGCSTEKGRTMENELLSKDIISDKEQETSRDDSSSQKDAAITLNKNTSISQEQFDPNVCSNGSENKHQLDTNFALLEQETEYMDPEFGEAEQDRPASPKKDNLCSETFETHEHSAGVKDCERRESESKSIMQSSQSLQKEVLEMCGVPQLSANDEEESSTADARFNVEYGGRDAMDSSDLTVTTLSNSHKRLETCAGNMENADDTVEFTENENDTVECTENENTTKASVTASSHEVNSPQHKTTNHNINIVCPGSALKSSVAHTANKTSCTESVKSDICEPKLLTEPESITQAKQFESLKPTTESDPIVSTPDSNLLSNSHSDSGHKVCKHRNDINTVPLQATEYFKKDQAAKLEINAIKNKVNEFDNTSQNGVETTEKSTNDAVSDKHDETKICQEQHAIDDSTQVEQCMDSSLPTEPLSLNETDCSFKIEVTEKTECTLMISNEQKSSVLRSTENNNKYLKSFSGETNKANGFMDDAKTEGMQITYEADNLNKNDSSSDVVSTSKCNRNELSTEGKQYHVIHKQDVYHLHSCLDTDISIEGQSSSTQNINDQDEKANESRSLLSLVKNVCLDHVQGFKDKETDALSEDLMASPKKENCIDMQQELNLTVKENPTAPVVCASVEMIPVLSGEEVALEKQYQDETFDCSTFLAQTESPKQGDLVLGFEEKDTVEIQEDNGLTINENTVEENFIMSRDKVIQVRQCQEASCYSSTSPPLSESHKQPVDDYWLDDSYEDVAFAQEPGNPYKRYSCHPSSDHESTKVRHTKHFKRKFDACDVPLDDDKYNSPKYFRHRDSLRQRKYENVTVSRYFLETDRTLHRKSSSTDRQEQFNIFKRRRITSDGPTQSTLDLEHLRFNHQLKGVLRNASMDADIFEPSFRTMFESKRIPCCSGLAPKIKHPLQITIQHSNQKRDHIKQGRLHNSTYSSPVIHEYELKGRSTHSSSNTKNVRECKKNTFHLHQLKYGGRLKKTVDDDISLILKECVQSTHLKLDRVTLGDPLTDRTASRNVTEACPRWTFDPDAQNSRFVKDIISDQFSKRNFHFYVNETSDDYFYSSVKNLLTQAGHTPSDPQQFCNSNEASEGMFVIIRNEDIFAHVHKIPCLLQLRLLPNVTFAGVDNPEDIMESSYQEVFHSGGFVVSDQTVIESISLDKLKDIIRLLKKMSKASCWKWLVHYRENRKLKNDKRMGSVSQMKISLLKSSQLRNMVEVLPYHLCDSKKRETSDELSCILNLQSQRIHSRLAVYLTDKPSPVREEYQHHGILVLDVDRFIRRIQKLDAQLHLS</sequence>
<feature type="region of interest" description="Disordered" evidence="1">
    <location>
        <begin position="1192"/>
        <end position="1224"/>
    </location>
</feature>
<dbReference type="Pfam" id="PF23314">
    <property type="entry name" value="TASOR_alpha-beta"/>
    <property type="match status" value="1"/>
</dbReference>
<proteinExistence type="predicted"/>
<feature type="region of interest" description="Disordered" evidence="1">
    <location>
        <begin position="882"/>
        <end position="906"/>
    </location>
</feature>
<dbReference type="GO" id="GO:0045814">
    <property type="term" value="P:negative regulation of gene expression, epigenetic"/>
    <property type="evidence" value="ECO:0007669"/>
    <property type="project" value="InterPro"/>
</dbReference>
<evidence type="ECO:0000256" key="1">
    <source>
        <dbReference type="SAM" id="MobiDB-lite"/>
    </source>
</evidence>
<feature type="region of interest" description="Disordered" evidence="1">
    <location>
        <begin position="335"/>
        <end position="456"/>
    </location>
</feature>
<feature type="domain" description="TASOR PIN" evidence="3">
    <location>
        <begin position="2031"/>
        <end position="2170"/>
    </location>
</feature>
<gene>
    <name evidence="4" type="primary">tasor2</name>
</gene>
<dbReference type="InParanoid" id="A0A6I8QBK1"/>
<feature type="compositionally biased region" description="Basic and acidic residues" evidence="1">
    <location>
        <begin position="376"/>
        <end position="388"/>
    </location>
</feature>
<feature type="compositionally biased region" description="Low complexity" evidence="1">
    <location>
        <begin position="1022"/>
        <end position="1031"/>
    </location>
</feature>
<reference evidence="4" key="1">
    <citation type="journal article" date="2010" name="Science">
        <title>The genome of the Western clawed frog Xenopus tropicalis.</title>
        <authorList>
            <person name="Hellsten U."/>
            <person name="Harland R.M."/>
            <person name="Gilchrist M.J."/>
            <person name="Hendrix D."/>
            <person name="Jurka J."/>
            <person name="Kapitonov V."/>
            <person name="Ovcharenko I."/>
            <person name="Putnam N.H."/>
            <person name="Shu S."/>
            <person name="Taher L."/>
            <person name="Blitz I.L."/>
            <person name="Blumberg B."/>
            <person name="Dichmann D.S."/>
            <person name="Dubchak I."/>
            <person name="Amaya E."/>
            <person name="Detter J.C."/>
            <person name="Fletcher R."/>
            <person name="Gerhard D.S."/>
            <person name="Goodstein D."/>
            <person name="Graves T."/>
            <person name="Grigoriev I.V."/>
            <person name="Grimwood J."/>
            <person name="Kawashima T."/>
            <person name="Lindquist E."/>
            <person name="Lucas S.M."/>
            <person name="Mead P.E."/>
            <person name="Mitros T."/>
            <person name="Ogino H."/>
            <person name="Ohta Y."/>
            <person name="Poliakov A.V."/>
            <person name="Pollet N."/>
            <person name="Robert J."/>
            <person name="Salamov A."/>
            <person name="Sater A.K."/>
            <person name="Schmutz J."/>
            <person name="Terry A."/>
            <person name="Vize P.D."/>
            <person name="Warren W.C."/>
            <person name="Wells D."/>
            <person name="Wills A."/>
            <person name="Wilson R.K."/>
            <person name="Zimmerman L.B."/>
            <person name="Zorn A.M."/>
            <person name="Grainger R."/>
            <person name="Grammer T."/>
            <person name="Khokha M.K."/>
            <person name="Richardson P.M."/>
            <person name="Rokhsar D.S."/>
        </authorList>
    </citation>
    <scope>NUCLEOTIDE SEQUENCE [LARGE SCALE GENOMIC DNA]</scope>
    <source>
        <strain evidence="4">Nigerian</strain>
    </source>
</reference>
<accession>A0A6I8QBK1</accession>
<feature type="region of interest" description="Disordered" evidence="1">
    <location>
        <begin position="1002"/>
        <end position="1031"/>
    </location>
</feature>
<feature type="region of interest" description="Disordered" evidence="1">
    <location>
        <begin position="203"/>
        <end position="292"/>
    </location>
</feature>
<dbReference type="PANTHER" id="PTHR16207:SF10">
    <property type="entry name" value="PROTEIN TASOR 2"/>
    <property type="match status" value="1"/>
</dbReference>
<organism evidence="4">
    <name type="scientific">Xenopus tropicalis</name>
    <name type="common">Western clawed frog</name>
    <name type="synonym">Silurana tropicalis</name>
    <dbReference type="NCBI Taxonomy" id="8364"/>
    <lineage>
        <taxon>Eukaryota</taxon>
        <taxon>Metazoa</taxon>
        <taxon>Chordata</taxon>
        <taxon>Craniata</taxon>
        <taxon>Vertebrata</taxon>
        <taxon>Euteleostomi</taxon>
        <taxon>Amphibia</taxon>
        <taxon>Batrachia</taxon>
        <taxon>Anura</taxon>
        <taxon>Pipoidea</taxon>
        <taxon>Pipidae</taxon>
        <taxon>Xenopodinae</taxon>
        <taxon>Xenopus</taxon>
        <taxon>Silurana</taxon>
    </lineage>
</organism>
<feature type="region of interest" description="Disordered" evidence="1">
    <location>
        <begin position="520"/>
        <end position="547"/>
    </location>
</feature>
<dbReference type="GeneTree" id="ENSGT00530000063735"/>
<dbReference type="FunCoup" id="A0A6I8QBK1">
    <property type="interactions" value="3174"/>
</dbReference>
<feature type="compositionally biased region" description="Basic and acidic residues" evidence="1">
    <location>
        <begin position="336"/>
        <end position="352"/>
    </location>
</feature>
<evidence type="ECO:0000259" key="2">
    <source>
        <dbReference type="Pfam" id="PF23314"/>
    </source>
</evidence>
<reference evidence="4" key="2">
    <citation type="submission" date="2020-05" db="UniProtKB">
        <authorList>
            <consortium name="Ensembl"/>
        </authorList>
    </citation>
    <scope>IDENTIFICATION</scope>
</reference>
<feature type="compositionally biased region" description="Low complexity" evidence="1">
    <location>
        <begin position="1207"/>
        <end position="1216"/>
    </location>
</feature>
<feature type="compositionally biased region" description="Polar residues" evidence="1">
    <location>
        <begin position="889"/>
        <end position="898"/>
    </location>
</feature>
<feature type="compositionally biased region" description="Basic and acidic residues" evidence="1">
    <location>
        <begin position="601"/>
        <end position="618"/>
    </location>
</feature>
<dbReference type="Bgee" id="ENSXETG00000032856">
    <property type="expression patterns" value="Expressed in testis and 13 other cell types or tissues"/>
</dbReference>
<feature type="domain" description="TASOR alpha/beta" evidence="2">
    <location>
        <begin position="1933"/>
        <end position="2027"/>
    </location>
</feature>
<dbReference type="InterPro" id="IPR056242">
    <property type="entry name" value="PIN_TASOR"/>
</dbReference>
<feature type="compositionally biased region" description="Basic and acidic residues" evidence="1">
    <location>
        <begin position="1002"/>
        <end position="1021"/>
    </location>
</feature>
<dbReference type="InterPro" id="IPR056243">
    <property type="entry name" value="TASOR_ab_dom"/>
</dbReference>
<dbReference type="Ensembl" id="ENSXETT00000098471">
    <property type="protein sequence ID" value="ENSXETP00000069875"/>
    <property type="gene ID" value="ENSXETG00000032856"/>
</dbReference>
<evidence type="ECO:0000259" key="3">
    <source>
        <dbReference type="Pfam" id="PF24630"/>
    </source>
</evidence>